<name>A0A7L6B1E0_9ACTN</name>
<organism evidence="1 2">
    <name type="scientific">Micromonospora robiginosa</name>
    <dbReference type="NCBI Taxonomy" id="2749844"/>
    <lineage>
        <taxon>Bacteria</taxon>
        <taxon>Bacillati</taxon>
        <taxon>Actinomycetota</taxon>
        <taxon>Actinomycetes</taxon>
        <taxon>Micromonosporales</taxon>
        <taxon>Micromonosporaceae</taxon>
        <taxon>Micromonospora</taxon>
    </lineage>
</organism>
<protein>
    <submittedName>
        <fullName evidence="1">HEXXH motif domain-containing protein</fullName>
    </submittedName>
</protein>
<keyword evidence="2" id="KW-1185">Reference proteome</keyword>
<dbReference type="NCBIfam" id="TIGR04267">
    <property type="entry name" value="mod_HExxH"/>
    <property type="match status" value="1"/>
</dbReference>
<dbReference type="EMBL" id="CP059322">
    <property type="protein sequence ID" value="QLQ35803.1"/>
    <property type="molecule type" value="Genomic_DNA"/>
</dbReference>
<dbReference type="RefSeq" id="WP_181568331.1">
    <property type="nucleotide sequence ID" value="NZ_CP059322.2"/>
</dbReference>
<reference evidence="2" key="1">
    <citation type="submission" date="2020-07" db="EMBL/GenBank/DDBJ databases">
        <title>A new Micromonospora strain with potent antibiotic activity isolated from the microbiome of a mid-Atlantic deep-sea sponge.</title>
        <authorList>
            <person name="Back C.R."/>
            <person name="Stennett H.L."/>
            <person name="Williams S.E."/>
            <person name="Wang L."/>
            <person name="Ojeda Gomez J."/>
            <person name="Abdulle O.M."/>
            <person name="Duffy T."/>
            <person name="Hendry K.R."/>
            <person name="Powell D."/>
            <person name="Stach J.E."/>
            <person name="Essex-Lopresti A.E."/>
            <person name="Willis C.L."/>
            <person name="Curnow P."/>
            <person name="Race P.R."/>
        </authorList>
    </citation>
    <scope>NUCLEOTIDE SEQUENCE [LARGE SCALE GENOMIC DNA]</scope>
    <source>
        <strain evidence="2">28ISP2-46</strain>
    </source>
</reference>
<evidence type="ECO:0000313" key="2">
    <source>
        <dbReference type="Proteomes" id="UP000510844"/>
    </source>
</evidence>
<dbReference type="AlphaFoldDB" id="A0A7L6B1E0"/>
<dbReference type="Proteomes" id="UP000510844">
    <property type="component" value="Chromosome"/>
</dbReference>
<accession>A0A7L6B1E0</accession>
<evidence type="ECO:0000313" key="1">
    <source>
        <dbReference type="EMBL" id="QLQ35803.1"/>
    </source>
</evidence>
<gene>
    <name evidence="1" type="ORF">H1D33_20915</name>
</gene>
<dbReference type="KEGG" id="mfeu:H1D33_20915"/>
<proteinExistence type="predicted"/>
<reference evidence="1 2" key="2">
    <citation type="journal article" date="2021" name="Mar. Drugs">
        <title>A New Micromonospora Strain with Antibiotic Activity Isolated from the Microbiome of a Mid-Atlantic Deep-Sea Sponge.</title>
        <authorList>
            <person name="Back C.R."/>
            <person name="Stennett H.L."/>
            <person name="Williams S.E."/>
            <person name="Wang L."/>
            <person name="Ojeda Gomez J."/>
            <person name="Abdulle O.M."/>
            <person name="Duffy T."/>
            <person name="Neal C."/>
            <person name="Mantell J."/>
            <person name="Jepson M.A."/>
            <person name="Hendry K.R."/>
            <person name="Powell D."/>
            <person name="Stach J.E.M."/>
            <person name="Essex-Lopresti A.E."/>
            <person name="Willis C.L."/>
            <person name="Curnow P."/>
            <person name="Race P.R."/>
        </authorList>
    </citation>
    <scope>NUCLEOTIDE SEQUENCE [LARGE SCALE GENOMIC DNA]</scope>
    <source>
        <strain evidence="1 2">28ISP2-46</strain>
    </source>
</reference>
<sequence length="614" mass="65087">MTVTQPIDELDRHRLDRHHFGDLAAGGGDAGTVEELLAAEHSWRLLQLRAVLDAVAGTPEVAGPLPPVAEAWALLVAAQRRAPAEVDRLIAHPHVGTWAGYVLRRLRGSTVTADGPLWADLGYLHALAAVAGVRAGLSFALRVPVRDGFAALPTLGGAVLPAPQRWTVAEVAGADGAATVTLDGHRVAFDRAGGGGDGWFALPTVRAEAGGRTLTVGLDFLDPYRNLRSPTPPDLDTVAAVDRWRTLLTQAWELLVRVCPERAAPIARGLFSVVPQRPAERFRTMSASAGDAFGSMLISEPEDAPELAVTLVHEFQHIKLGGLLHLTPLLTAEPPHRLYAPWRDDPRPLGGLLQGVYAFVGITEFWRAYRPVAAGAGGPVAHFEFARWRRQVAATVAMLRARPELTDVGRRLLDGLAATAETWRSEPVPAEVLAAADAAVDDHRAQWRLHHRRPDPAVVRAFADAWRAGAARPDTDGADPPVVADAAARRLDTRAVLLLWRLTDPEGFDRLRKDPSTVGERVTGAGPADLAYAAGDTAHAHHLHLAELAAGPGSPSAWAGLTLTSAALGLDEAAAALRSRPELVRAVHGALLAAGSPADPVELAAWIGPAPTAG</sequence>
<dbReference type="InterPro" id="IPR026337">
    <property type="entry name" value="AKG_HExxH"/>
</dbReference>